<reference evidence="2" key="1">
    <citation type="submission" date="2011-02" db="EMBL/GenBank/DDBJ databases">
        <authorList>
            <person name="Aslett M."/>
        </authorList>
    </citation>
    <scope>NUCLEOTIDE SEQUENCE</scope>
    <source>
        <strain evidence="2">Liverpool</strain>
    </source>
</reference>
<feature type="compositionally biased region" description="Basic and acidic residues" evidence="1">
    <location>
        <begin position="222"/>
        <end position="241"/>
    </location>
</feature>
<feature type="compositionally biased region" description="Basic and acidic residues" evidence="1">
    <location>
        <begin position="189"/>
        <end position="212"/>
    </location>
</feature>
<evidence type="ECO:0000313" key="4">
    <source>
        <dbReference type="Proteomes" id="UP000007494"/>
    </source>
</evidence>
<dbReference type="Proteomes" id="UP000007494">
    <property type="component" value="Chromosome VIII"/>
</dbReference>
<dbReference type="GeneID" id="13443727"/>
<feature type="region of interest" description="Disordered" evidence="1">
    <location>
        <begin position="189"/>
        <end position="241"/>
    </location>
</feature>
<name>F0VJT9_NEOCL</name>
<reference evidence="2" key="2">
    <citation type="submission" date="2011-03" db="EMBL/GenBank/DDBJ databases">
        <title>Comparative genomics and transcriptomics of Neospora caninum and Toxoplasma gondii.</title>
        <authorList>
            <person name="Reid A.J."/>
            <person name="Sohal A."/>
            <person name="Harris D."/>
            <person name="Quail M."/>
            <person name="Sanders M."/>
            <person name="Berriman M."/>
            <person name="Wastling J.M."/>
            <person name="Pain A."/>
        </authorList>
    </citation>
    <scope>NUCLEOTIDE SEQUENCE</scope>
    <source>
        <strain evidence="2">Liverpool</strain>
    </source>
</reference>
<sequence>MLAFVAVYVHHTEVLALVDTGSEATLISPFIVNLLNLPVNREYRGLATHHTSSVSPAAAPGASSDSSSISDSSCESSNFLPTSTPSRAHAPPSRAPADRPASHLPSNESEERSEPASNTAVLLYREKKGTEGCSNPTVETGPGERMIEQAEAVSEPPRSPVSVHGVGSKILGRVENLQVTLPVFSLERETVEKSASEATTERLTRDKGEKPGHAAGRSAVETQRKSRGGEAHDQASTRKGERLASRTACLLPILCDAIVLEDAPQASPSSPPRASLSFSTSSSISVSSQFSFVLGLDALVALDAVVDFPRRRLLLGNGRFAAELFLGPPSALGTYMRETTAPARAGAQSRVCPCDESHTTRQNAKEERPRST</sequence>
<keyword evidence="4" id="KW-1185">Reference proteome</keyword>
<dbReference type="VEuPathDB" id="ToxoDB:NCLIV_037820"/>
<feature type="region of interest" description="Disordered" evidence="1">
    <location>
        <begin position="344"/>
        <end position="372"/>
    </location>
</feature>
<evidence type="ECO:0000256" key="1">
    <source>
        <dbReference type="SAM" id="MobiDB-lite"/>
    </source>
</evidence>
<dbReference type="EMBL" id="LN714483">
    <property type="protein sequence ID" value="CEL68002.1"/>
    <property type="molecule type" value="Genomic_DNA"/>
</dbReference>
<dbReference type="OMA" id="GFATHHT"/>
<dbReference type="EMBL" id="FR823390">
    <property type="protein sequence ID" value="CBZ54000.1"/>
    <property type="molecule type" value="Genomic_DNA"/>
</dbReference>
<dbReference type="RefSeq" id="XP_003884032.1">
    <property type="nucleotide sequence ID" value="XM_003883983.1"/>
</dbReference>
<evidence type="ECO:0000313" key="3">
    <source>
        <dbReference type="EMBL" id="CEL68002.1"/>
    </source>
</evidence>
<organism evidence="2 4">
    <name type="scientific">Neospora caninum (strain Liverpool)</name>
    <dbReference type="NCBI Taxonomy" id="572307"/>
    <lineage>
        <taxon>Eukaryota</taxon>
        <taxon>Sar</taxon>
        <taxon>Alveolata</taxon>
        <taxon>Apicomplexa</taxon>
        <taxon>Conoidasida</taxon>
        <taxon>Coccidia</taxon>
        <taxon>Eucoccidiorida</taxon>
        <taxon>Eimeriorina</taxon>
        <taxon>Sarcocystidae</taxon>
        <taxon>Neospora</taxon>
    </lineage>
</organism>
<reference evidence="4" key="3">
    <citation type="journal article" date="2012" name="PLoS Pathog.">
        <title>Comparative genomics of the apicomplexan parasites Toxoplasma gondii and Neospora caninum: Coccidia differing in host range and transmission strategy.</title>
        <authorList>
            <person name="Reid A.J."/>
            <person name="Vermont S.J."/>
            <person name="Cotton J.A."/>
            <person name="Harris D."/>
            <person name="Hill-Cawthorne G.A."/>
            <person name="Konen-Waisman S."/>
            <person name="Latham S.M."/>
            <person name="Mourier T."/>
            <person name="Norton R."/>
            <person name="Quail M.A."/>
            <person name="Sanders M."/>
            <person name="Shanmugam D."/>
            <person name="Sohal A."/>
            <person name="Wasmuth J.D."/>
            <person name="Brunk B."/>
            <person name="Grigg M.E."/>
            <person name="Howard J.C."/>
            <person name="Parkinson J."/>
            <person name="Roos D.S."/>
            <person name="Trees A.J."/>
            <person name="Berriman M."/>
            <person name="Pain A."/>
            <person name="Wastling J.M."/>
        </authorList>
    </citation>
    <scope>NUCLEOTIDE SEQUENCE [LARGE SCALE GENOMIC DNA]</scope>
    <source>
        <strain evidence="4">Liverpool</strain>
    </source>
</reference>
<feature type="compositionally biased region" description="Low complexity" evidence="1">
    <location>
        <begin position="52"/>
        <end position="92"/>
    </location>
</feature>
<feature type="region of interest" description="Disordered" evidence="1">
    <location>
        <begin position="51"/>
        <end position="118"/>
    </location>
</feature>
<feature type="compositionally biased region" description="Basic and acidic residues" evidence="1">
    <location>
        <begin position="353"/>
        <end position="372"/>
    </location>
</feature>
<protein>
    <submittedName>
        <fullName evidence="2">Uncharacterized protein</fullName>
    </submittedName>
</protein>
<gene>
    <name evidence="3" type="ORF">BN1204_037820</name>
    <name evidence="2" type="ORF">NCLIV_037820</name>
</gene>
<proteinExistence type="predicted"/>
<dbReference type="InParanoid" id="F0VJT9"/>
<reference evidence="3" key="4">
    <citation type="journal article" date="2015" name="PLoS ONE">
        <title>Comprehensive Evaluation of Toxoplasma gondii VEG and Neospora caninum LIV Genomes with Tachyzoite Stage Transcriptome and Proteome Defines Novel Transcript Features.</title>
        <authorList>
            <person name="Ramaprasad A."/>
            <person name="Mourier T."/>
            <person name="Naeem R."/>
            <person name="Malas T.B."/>
            <person name="Moussa E."/>
            <person name="Panigrahi A."/>
            <person name="Vermont S.J."/>
            <person name="Otto T.D."/>
            <person name="Wastling J."/>
            <person name="Pain A."/>
        </authorList>
    </citation>
    <scope>NUCLEOTIDE SEQUENCE</scope>
    <source>
        <strain evidence="3">Liverpool</strain>
    </source>
</reference>
<dbReference type="AlphaFoldDB" id="F0VJT9"/>
<evidence type="ECO:0000313" key="2">
    <source>
        <dbReference type="EMBL" id="CBZ54000.1"/>
    </source>
</evidence>
<accession>F0VJT9</accession>
<dbReference type="eggNOG" id="ENOG502QY9J">
    <property type="taxonomic scope" value="Eukaryota"/>
</dbReference>
<dbReference type="OrthoDB" id="333229at2759"/>